<dbReference type="UniPathway" id="UPA00820"/>
<dbReference type="AlphaFoldDB" id="A0A5C1Q1V6"/>
<keyword evidence="4" id="KW-0812">Transmembrane</keyword>
<evidence type="ECO:0000256" key="2">
    <source>
        <dbReference type="ARBA" id="ARBA00005222"/>
    </source>
</evidence>
<proteinExistence type="predicted"/>
<dbReference type="CDD" id="cd06532">
    <property type="entry name" value="Glyco_transf_25"/>
    <property type="match status" value="1"/>
</dbReference>
<evidence type="ECO:0000313" key="8">
    <source>
        <dbReference type="Proteomes" id="UP000323522"/>
    </source>
</evidence>
<feature type="domain" description="Glycosyl transferase family 25" evidence="5">
    <location>
        <begin position="4"/>
        <end position="98"/>
    </location>
</feature>
<reference evidence="6 9" key="2">
    <citation type="submission" date="2024-06" db="EMBL/GenBank/DDBJ databases">
        <title>Genomic Encyclopedia of Type Strains, Phase IV (KMG-IV): sequencing the most valuable type-strain genomes for metagenomic binning, comparative biology and taxonomic classification.</title>
        <authorList>
            <person name="Goeker M."/>
        </authorList>
    </citation>
    <scope>NUCLEOTIDE SEQUENCE [LARGE SCALE GENOMIC DNA]</scope>
    <source>
        <strain evidence="6 9">D-501</strain>
    </source>
</reference>
<comment type="pathway">
    <text evidence="2">Glycan metabolism; lacto-N-neotetraose biosynthesis.</text>
</comment>
<dbReference type="GO" id="GO:0016740">
    <property type="term" value="F:transferase activity"/>
    <property type="evidence" value="ECO:0007669"/>
    <property type="project" value="UniProtKB-KW"/>
</dbReference>
<dbReference type="Proteomes" id="UP001549111">
    <property type="component" value="Unassembled WGS sequence"/>
</dbReference>
<dbReference type="RefSeq" id="WP_149504152.1">
    <property type="nucleotide sequence ID" value="NZ_CP035708.1"/>
</dbReference>
<evidence type="ECO:0000313" key="9">
    <source>
        <dbReference type="Proteomes" id="UP001549111"/>
    </source>
</evidence>
<keyword evidence="4" id="KW-1133">Transmembrane helix</keyword>
<dbReference type="Pfam" id="PF01755">
    <property type="entry name" value="Glyco_transf_25"/>
    <property type="match status" value="1"/>
</dbReference>
<name>A0A5C1Q1V6_9BURK</name>
<dbReference type="EMBL" id="CP035708">
    <property type="protein sequence ID" value="QEN01468.1"/>
    <property type="molecule type" value="Genomic_DNA"/>
</dbReference>
<reference evidence="7 8" key="1">
    <citation type="submission" date="2019-02" db="EMBL/GenBank/DDBJ databases">
        <title>Complete Genome Sequence and Methylome Analysis of Sphaerotilus natans subsp. sulfidivorans D-507.</title>
        <authorList>
            <person name="Fomenkov A."/>
            <person name="Gridneva E."/>
            <person name="Smolyakov D."/>
            <person name="Dubinina G."/>
            <person name="Vincze T."/>
            <person name="Grabovich M."/>
            <person name="Roberts R.J."/>
        </authorList>
    </citation>
    <scope>NUCLEOTIDE SEQUENCE [LARGE SCALE GENOMIC DNA]</scope>
    <source>
        <strain evidence="7 8">D-507</strain>
    </source>
</reference>
<gene>
    <name evidence="6" type="ORF">ABIC99_002491</name>
    <name evidence="7" type="ORF">EWH46_12200</name>
</gene>
<keyword evidence="7" id="KW-0808">Transferase</keyword>
<evidence type="ECO:0000256" key="4">
    <source>
        <dbReference type="SAM" id="Phobius"/>
    </source>
</evidence>
<protein>
    <submittedName>
        <fullName evidence="6">Glycosyl transferase family 25</fullName>
    </submittedName>
    <submittedName>
        <fullName evidence="7">Glycosyltransferase family 25 protein</fullName>
    </submittedName>
</protein>
<keyword evidence="4" id="KW-0472">Membrane</keyword>
<accession>A0A5C1Q1V6</accession>
<evidence type="ECO:0000313" key="7">
    <source>
        <dbReference type="EMBL" id="QEN01468.1"/>
    </source>
</evidence>
<keyword evidence="9" id="KW-1185">Reference proteome</keyword>
<feature type="transmembrane region" description="Helical" evidence="4">
    <location>
        <begin position="240"/>
        <end position="259"/>
    </location>
</feature>
<dbReference type="InterPro" id="IPR002654">
    <property type="entry name" value="Glyco_trans_25"/>
</dbReference>
<dbReference type="Proteomes" id="UP000323522">
    <property type="component" value="Chromosome"/>
</dbReference>
<sequence length="264" mass="30465">MSIKKYVISLEGAEQRRRDLKFRVGSSFDEINIINAVDGRKFFASDYFLNLQRARYFLSPSELGCTLSHIEVYKDAILSGEKSVVIMEDDVIVDREGLFRCDEIARRIPADGICILGGQDGLKSRKWIIGRLSPELGSNVYSIPRVCWKQVWRTCAYIAGDKALETLLKKQQDGFSKADDWDYLCGNGIKIFFTEIVRHPIELNASSIESERLKSYGNRSKNGFFPNVIKKILYIYERKFIYARIFGSLFYLIFGFVFVPRRKN</sequence>
<evidence type="ECO:0000259" key="5">
    <source>
        <dbReference type="Pfam" id="PF01755"/>
    </source>
</evidence>
<dbReference type="KEGG" id="snn:EWH46_12200"/>
<dbReference type="OrthoDB" id="119742at2"/>
<dbReference type="UniPathway" id="UPA00501"/>
<comment type="pathway">
    <text evidence="1">Bacterial outer membrane biogenesis; lipooligosaccharide biosynthesis.</text>
</comment>
<evidence type="ECO:0000256" key="1">
    <source>
        <dbReference type="ARBA" id="ARBA00005068"/>
    </source>
</evidence>
<dbReference type="GO" id="GO:0009103">
    <property type="term" value="P:lipopolysaccharide biosynthetic process"/>
    <property type="evidence" value="ECO:0007669"/>
    <property type="project" value="UniProtKB-KW"/>
</dbReference>
<evidence type="ECO:0000256" key="3">
    <source>
        <dbReference type="ARBA" id="ARBA00022985"/>
    </source>
</evidence>
<organism evidence="7 8">
    <name type="scientific">Sphaerotilus sulfidivorans</name>
    <dbReference type="NCBI Taxonomy" id="639200"/>
    <lineage>
        <taxon>Bacteria</taxon>
        <taxon>Pseudomonadati</taxon>
        <taxon>Pseudomonadota</taxon>
        <taxon>Betaproteobacteria</taxon>
        <taxon>Burkholderiales</taxon>
        <taxon>Sphaerotilaceae</taxon>
        <taxon>Sphaerotilus</taxon>
    </lineage>
</organism>
<keyword evidence="3" id="KW-0448">Lipopolysaccharide biosynthesis</keyword>
<evidence type="ECO:0000313" key="6">
    <source>
        <dbReference type="EMBL" id="MET3604675.1"/>
    </source>
</evidence>
<dbReference type="EMBL" id="JBEPLS010000008">
    <property type="protein sequence ID" value="MET3604675.1"/>
    <property type="molecule type" value="Genomic_DNA"/>
</dbReference>